<feature type="region of interest" description="Disordered" evidence="2">
    <location>
        <begin position="113"/>
        <end position="134"/>
    </location>
</feature>
<evidence type="ECO:0000313" key="4">
    <source>
        <dbReference type="EMBL" id="CAJ1383598.1"/>
    </source>
</evidence>
<dbReference type="Proteomes" id="UP001178507">
    <property type="component" value="Unassembled WGS sequence"/>
</dbReference>
<dbReference type="SUPFAM" id="SSF47473">
    <property type="entry name" value="EF-hand"/>
    <property type="match status" value="1"/>
</dbReference>
<dbReference type="PROSITE" id="PS00018">
    <property type="entry name" value="EF_HAND_1"/>
    <property type="match status" value="1"/>
</dbReference>
<dbReference type="SMART" id="SM00054">
    <property type="entry name" value="EFh"/>
    <property type="match status" value="2"/>
</dbReference>
<evidence type="ECO:0000256" key="1">
    <source>
        <dbReference type="ARBA" id="ARBA00022837"/>
    </source>
</evidence>
<dbReference type="Gene3D" id="1.10.238.10">
    <property type="entry name" value="EF-hand"/>
    <property type="match status" value="1"/>
</dbReference>
<dbReference type="Pfam" id="PF00036">
    <property type="entry name" value="EF-hand_1"/>
    <property type="match status" value="1"/>
</dbReference>
<feature type="region of interest" description="Disordered" evidence="2">
    <location>
        <begin position="54"/>
        <end position="83"/>
    </location>
</feature>
<evidence type="ECO:0000313" key="5">
    <source>
        <dbReference type="Proteomes" id="UP001178507"/>
    </source>
</evidence>
<name>A0AA36MYS9_9DINO</name>
<feature type="region of interest" description="Disordered" evidence="2">
    <location>
        <begin position="191"/>
        <end position="226"/>
    </location>
</feature>
<keyword evidence="5" id="KW-1185">Reference proteome</keyword>
<dbReference type="InterPro" id="IPR018247">
    <property type="entry name" value="EF_Hand_1_Ca_BS"/>
</dbReference>
<proteinExistence type="predicted"/>
<dbReference type="AlphaFoldDB" id="A0AA36MYS9"/>
<dbReference type="PROSITE" id="PS50222">
    <property type="entry name" value="EF_HAND_2"/>
    <property type="match status" value="1"/>
</dbReference>
<gene>
    <name evidence="4" type="ORF">EVOR1521_LOCUS10689</name>
</gene>
<reference evidence="4" key="1">
    <citation type="submission" date="2023-08" db="EMBL/GenBank/DDBJ databases">
        <authorList>
            <person name="Chen Y."/>
            <person name="Shah S."/>
            <person name="Dougan E. K."/>
            <person name="Thang M."/>
            <person name="Chan C."/>
        </authorList>
    </citation>
    <scope>NUCLEOTIDE SEQUENCE</scope>
</reference>
<dbReference type="InterPro" id="IPR002048">
    <property type="entry name" value="EF_hand_dom"/>
</dbReference>
<feature type="compositionally biased region" description="Polar residues" evidence="2">
    <location>
        <begin position="208"/>
        <end position="222"/>
    </location>
</feature>
<dbReference type="InterPro" id="IPR011992">
    <property type="entry name" value="EF-hand-dom_pair"/>
</dbReference>
<evidence type="ECO:0000256" key="2">
    <source>
        <dbReference type="SAM" id="MobiDB-lite"/>
    </source>
</evidence>
<accession>A0AA36MYS9</accession>
<feature type="domain" description="EF-hand" evidence="3">
    <location>
        <begin position="448"/>
        <end position="483"/>
    </location>
</feature>
<protein>
    <recommendedName>
        <fullName evidence="3">EF-hand domain-containing protein</fullName>
    </recommendedName>
</protein>
<dbReference type="EMBL" id="CAUJNA010001031">
    <property type="protein sequence ID" value="CAJ1383598.1"/>
    <property type="molecule type" value="Genomic_DNA"/>
</dbReference>
<feature type="compositionally biased region" description="Pro residues" evidence="2">
    <location>
        <begin position="117"/>
        <end position="128"/>
    </location>
</feature>
<evidence type="ECO:0000259" key="3">
    <source>
        <dbReference type="PROSITE" id="PS50222"/>
    </source>
</evidence>
<keyword evidence="1" id="KW-0106">Calcium</keyword>
<dbReference type="GO" id="GO:0005509">
    <property type="term" value="F:calcium ion binding"/>
    <property type="evidence" value="ECO:0007669"/>
    <property type="project" value="InterPro"/>
</dbReference>
<organism evidence="4 5">
    <name type="scientific">Effrenium voratum</name>
    <dbReference type="NCBI Taxonomy" id="2562239"/>
    <lineage>
        <taxon>Eukaryota</taxon>
        <taxon>Sar</taxon>
        <taxon>Alveolata</taxon>
        <taxon>Dinophyceae</taxon>
        <taxon>Suessiales</taxon>
        <taxon>Symbiodiniaceae</taxon>
        <taxon>Effrenium</taxon>
    </lineage>
</organism>
<sequence length="592" mass="65970">MRACNGAVQGLVERYLATLFYQCSQIAAFLEGSPVLPLERTGVERKVAAPEVPRKCPARPTRRSYGILEAPPEPDSTAPDLSTSGMVDTGDGAYDAGSECADKVLTLEPSALAPLLRPKPPPPPPSPSAAPAASAPCAVLGPWNPWSADNEAQRLRRLLQPIQSSRSLARDKLKPASPSPGECIVAIAASKAQTRVSTSTRRSKSRPSMASPSGSKAPSRSCSRLPEENLSATLASEGPRSIFALPDEDVEKVPKRMSSKRGRGSRTMEGFRFRRYSGSDEGERQVKAWQVRQQSAEKVNQDMETKLLERFRHTKEDTLCATAPDSTENVMMLHQLAAMVTLSFDDARMAKAAFEKQDDGSGYLSYDAFVQAVLQIHREMNSSFTAASMAECENLCSNTFPGGSSGRKINLLEFLQWYSTYGFNEEFLLAPEMRTMRRLSRQYGIPWEEVDNVKRQFDAVDTDRSGYVDFEEFTEVLRKVLQVPAHLELPVNRARYFWKQLDIAGSGKADFAEFLPWWLKYFHHKDGKKMLAKPFEDFYKSVRNLKNPDPPAQKSNQLLDFELDKSGRGGARDRRPCTHRMSAVITERLLKD</sequence>
<comment type="caution">
    <text evidence="4">The sequence shown here is derived from an EMBL/GenBank/DDBJ whole genome shotgun (WGS) entry which is preliminary data.</text>
</comment>